<reference evidence="4 5" key="1">
    <citation type="submission" date="2019-06" db="EMBL/GenBank/DDBJ databases">
        <title>Cerasibacillus sp. nov., isolated from maize field.</title>
        <authorList>
            <person name="Lin S.-Y."/>
            <person name="Tsai C.-F."/>
            <person name="Young C.-C."/>
        </authorList>
    </citation>
    <scope>NUCLEOTIDE SEQUENCE [LARGE SCALE GENOMIC DNA]</scope>
    <source>
        <strain evidence="4 5">CC-CFT480</strain>
    </source>
</reference>
<organism evidence="4 5">
    <name type="scientific">Cerasibacillus terrae</name>
    <dbReference type="NCBI Taxonomy" id="2498845"/>
    <lineage>
        <taxon>Bacteria</taxon>
        <taxon>Bacillati</taxon>
        <taxon>Bacillota</taxon>
        <taxon>Bacilli</taxon>
        <taxon>Bacillales</taxon>
        <taxon>Bacillaceae</taxon>
        <taxon>Cerasibacillus</taxon>
    </lineage>
</organism>
<protein>
    <submittedName>
        <fullName evidence="4">Tetratricopeptide repeat protein</fullName>
    </submittedName>
</protein>
<keyword evidence="2 3" id="KW-0802">TPR repeat</keyword>
<gene>
    <name evidence="4" type="ORF">FHP05_08955</name>
</gene>
<evidence type="ECO:0000313" key="4">
    <source>
        <dbReference type="EMBL" id="TXL64440.1"/>
    </source>
</evidence>
<evidence type="ECO:0000256" key="2">
    <source>
        <dbReference type="ARBA" id="ARBA00022803"/>
    </source>
</evidence>
<evidence type="ECO:0000313" key="5">
    <source>
        <dbReference type="Proteomes" id="UP000321574"/>
    </source>
</evidence>
<keyword evidence="1" id="KW-0677">Repeat</keyword>
<feature type="repeat" description="TPR" evidence="3">
    <location>
        <begin position="21"/>
        <end position="54"/>
    </location>
</feature>
<dbReference type="Pfam" id="PF07719">
    <property type="entry name" value="TPR_2"/>
    <property type="match status" value="1"/>
</dbReference>
<dbReference type="InterPro" id="IPR013105">
    <property type="entry name" value="TPR_2"/>
</dbReference>
<proteinExistence type="predicted"/>
<dbReference type="Proteomes" id="UP000321574">
    <property type="component" value="Unassembled WGS sequence"/>
</dbReference>
<dbReference type="SUPFAM" id="SSF48452">
    <property type="entry name" value="TPR-like"/>
    <property type="match status" value="1"/>
</dbReference>
<dbReference type="InterPro" id="IPR019734">
    <property type="entry name" value="TPR_rpt"/>
</dbReference>
<dbReference type="PROSITE" id="PS50005">
    <property type="entry name" value="TPR"/>
    <property type="match status" value="1"/>
</dbReference>
<accession>A0A5C8NSS7</accession>
<dbReference type="AlphaFoldDB" id="A0A5C8NSS7"/>
<name>A0A5C8NSS7_9BACI</name>
<comment type="caution">
    <text evidence="4">The sequence shown here is derived from an EMBL/GenBank/DDBJ whole genome shotgun (WGS) entry which is preliminary data.</text>
</comment>
<dbReference type="InterPro" id="IPR011990">
    <property type="entry name" value="TPR-like_helical_dom_sf"/>
</dbReference>
<keyword evidence="5" id="KW-1185">Reference proteome</keyword>
<evidence type="ECO:0000256" key="1">
    <source>
        <dbReference type="ARBA" id="ARBA00022737"/>
    </source>
</evidence>
<dbReference type="EMBL" id="VDUW01000005">
    <property type="protein sequence ID" value="TXL64440.1"/>
    <property type="molecule type" value="Genomic_DNA"/>
</dbReference>
<sequence length="77" mass="8953">MDMFTVAMKIVSENELGKYKDFVLQHQGKCLMEMGKWDEAKQCFQEVLEIRKKKAVPSLIESTELSLNWLERKTEGG</sequence>
<dbReference type="OrthoDB" id="1652507at2"/>
<dbReference type="Gene3D" id="1.25.40.10">
    <property type="entry name" value="Tetratricopeptide repeat domain"/>
    <property type="match status" value="1"/>
</dbReference>
<evidence type="ECO:0000256" key="3">
    <source>
        <dbReference type="PROSITE-ProRule" id="PRU00339"/>
    </source>
</evidence>